<dbReference type="Proteomes" id="UP001054945">
    <property type="component" value="Unassembled WGS sequence"/>
</dbReference>
<feature type="compositionally biased region" description="Polar residues" evidence="1">
    <location>
        <begin position="19"/>
        <end position="32"/>
    </location>
</feature>
<name>A0AAV4M6D4_CAEEX</name>
<keyword evidence="3" id="KW-1185">Reference proteome</keyword>
<organism evidence="2 3">
    <name type="scientific">Caerostris extrusa</name>
    <name type="common">Bark spider</name>
    <name type="synonym">Caerostris bankana</name>
    <dbReference type="NCBI Taxonomy" id="172846"/>
    <lineage>
        <taxon>Eukaryota</taxon>
        <taxon>Metazoa</taxon>
        <taxon>Ecdysozoa</taxon>
        <taxon>Arthropoda</taxon>
        <taxon>Chelicerata</taxon>
        <taxon>Arachnida</taxon>
        <taxon>Araneae</taxon>
        <taxon>Araneomorphae</taxon>
        <taxon>Entelegynae</taxon>
        <taxon>Araneoidea</taxon>
        <taxon>Araneidae</taxon>
        <taxon>Caerostris</taxon>
    </lineage>
</organism>
<protein>
    <submittedName>
        <fullName evidence="2">Uncharacterized protein</fullName>
    </submittedName>
</protein>
<reference evidence="2 3" key="1">
    <citation type="submission" date="2021-06" db="EMBL/GenBank/DDBJ databases">
        <title>Caerostris extrusa draft genome.</title>
        <authorList>
            <person name="Kono N."/>
            <person name="Arakawa K."/>
        </authorList>
    </citation>
    <scope>NUCLEOTIDE SEQUENCE [LARGE SCALE GENOMIC DNA]</scope>
</reference>
<gene>
    <name evidence="2" type="ORF">CEXT_561231</name>
</gene>
<feature type="compositionally biased region" description="Basic and acidic residues" evidence="1">
    <location>
        <begin position="33"/>
        <end position="44"/>
    </location>
</feature>
<feature type="region of interest" description="Disordered" evidence="1">
    <location>
        <begin position="17"/>
        <end position="51"/>
    </location>
</feature>
<feature type="region of interest" description="Disordered" evidence="1">
    <location>
        <begin position="68"/>
        <end position="92"/>
    </location>
</feature>
<proteinExistence type="predicted"/>
<dbReference type="EMBL" id="BPLR01001841">
    <property type="protein sequence ID" value="GIX66971.1"/>
    <property type="molecule type" value="Genomic_DNA"/>
</dbReference>
<sequence length="92" mass="10646">MKLLYLESSARCLDFRAQANDSHGQSRSGRQSETTEDKRTDKSSRKNQGRMHLFFERQCRASCTIPPMLSNKKARRPHPFTKLDNVFDNGDL</sequence>
<dbReference type="AlphaFoldDB" id="A0AAV4M6D4"/>
<evidence type="ECO:0000313" key="3">
    <source>
        <dbReference type="Proteomes" id="UP001054945"/>
    </source>
</evidence>
<comment type="caution">
    <text evidence="2">The sequence shown here is derived from an EMBL/GenBank/DDBJ whole genome shotgun (WGS) entry which is preliminary data.</text>
</comment>
<evidence type="ECO:0000256" key="1">
    <source>
        <dbReference type="SAM" id="MobiDB-lite"/>
    </source>
</evidence>
<evidence type="ECO:0000313" key="2">
    <source>
        <dbReference type="EMBL" id="GIX66971.1"/>
    </source>
</evidence>
<accession>A0AAV4M6D4</accession>